<evidence type="ECO:0000313" key="1">
    <source>
        <dbReference type="EMBL" id="CAG6785913.1"/>
    </source>
</evidence>
<protein>
    <submittedName>
        <fullName evidence="1">Uncharacterized protein</fullName>
    </submittedName>
</protein>
<accession>A0A8D9BIP4</accession>
<dbReference type="EMBL" id="HBUF01645861">
    <property type="protein sequence ID" value="CAG6785913.1"/>
    <property type="molecule type" value="Transcribed_RNA"/>
</dbReference>
<sequence length="104" mass="11982">MTCIVRPTVDVSRADWINSLSMFCNRPTALLSRCSRAVVSKKSKIRRNILSLIWIMRVVTKLTPTTPRMNRFSQNMAVFLIVLVKRLNPKLVNTIVKNVRLQIV</sequence>
<name>A0A8D9BIP4_9HEMI</name>
<organism evidence="1">
    <name type="scientific">Cacopsylla melanoneura</name>
    <dbReference type="NCBI Taxonomy" id="428564"/>
    <lineage>
        <taxon>Eukaryota</taxon>
        <taxon>Metazoa</taxon>
        <taxon>Ecdysozoa</taxon>
        <taxon>Arthropoda</taxon>
        <taxon>Hexapoda</taxon>
        <taxon>Insecta</taxon>
        <taxon>Pterygota</taxon>
        <taxon>Neoptera</taxon>
        <taxon>Paraneoptera</taxon>
        <taxon>Hemiptera</taxon>
        <taxon>Sternorrhyncha</taxon>
        <taxon>Psylloidea</taxon>
        <taxon>Psyllidae</taxon>
        <taxon>Psyllinae</taxon>
        <taxon>Cacopsylla</taxon>
    </lineage>
</organism>
<proteinExistence type="predicted"/>
<reference evidence="1" key="1">
    <citation type="submission" date="2021-05" db="EMBL/GenBank/DDBJ databases">
        <authorList>
            <person name="Alioto T."/>
            <person name="Alioto T."/>
            <person name="Gomez Garrido J."/>
        </authorList>
    </citation>
    <scope>NUCLEOTIDE SEQUENCE</scope>
</reference>
<dbReference type="AlphaFoldDB" id="A0A8D9BIP4"/>